<organism evidence="2 3">
    <name type="scientific">Adineta steineri</name>
    <dbReference type="NCBI Taxonomy" id="433720"/>
    <lineage>
        <taxon>Eukaryota</taxon>
        <taxon>Metazoa</taxon>
        <taxon>Spiralia</taxon>
        <taxon>Gnathifera</taxon>
        <taxon>Rotifera</taxon>
        <taxon>Eurotatoria</taxon>
        <taxon>Bdelloidea</taxon>
        <taxon>Adinetida</taxon>
        <taxon>Adinetidae</taxon>
        <taxon>Adineta</taxon>
    </lineage>
</organism>
<accession>A0A820SPF0</accession>
<comment type="caution">
    <text evidence="2">The sequence shown here is derived from an EMBL/GenBank/DDBJ whole genome shotgun (WGS) entry which is preliminary data.</text>
</comment>
<protein>
    <recommendedName>
        <fullName evidence="1">S-Me-THD N-terminal domain-containing protein</fullName>
    </recommendedName>
</protein>
<sequence>GAHRHRVQLTAIGQLDLNKLKQNKQETQIQECFVDIKHEVSPNVKPLISINLKEKQPIFDNDGFWCIDAIDIEYIAYGAGILGCGGGGESYHFKLLCLELLREGKYKMRVAPPSFFSSSSD</sequence>
<evidence type="ECO:0000313" key="3">
    <source>
        <dbReference type="Proteomes" id="UP000663844"/>
    </source>
</evidence>
<feature type="non-terminal residue" evidence="2">
    <location>
        <position position="1"/>
    </location>
</feature>
<dbReference type="EMBL" id="CAJOAZ010033360">
    <property type="protein sequence ID" value="CAF4454203.1"/>
    <property type="molecule type" value="Genomic_DNA"/>
</dbReference>
<dbReference type="Pfam" id="PF06032">
    <property type="entry name" value="S-Me-THD_N"/>
    <property type="match status" value="1"/>
</dbReference>
<feature type="domain" description="S-Me-THD N-terminal" evidence="1">
    <location>
        <begin position="71"/>
        <end position="114"/>
    </location>
</feature>
<evidence type="ECO:0000313" key="2">
    <source>
        <dbReference type="EMBL" id="CAF4454203.1"/>
    </source>
</evidence>
<dbReference type="SUPFAM" id="SSF160991">
    <property type="entry name" value="CV3147-like"/>
    <property type="match status" value="1"/>
</dbReference>
<dbReference type="Gene3D" id="3.40.1610.10">
    <property type="entry name" value="CV3147-like domain"/>
    <property type="match status" value="1"/>
</dbReference>
<gene>
    <name evidence="2" type="ORF">OXD698_LOCUS54581</name>
</gene>
<feature type="non-terminal residue" evidence="2">
    <location>
        <position position="121"/>
    </location>
</feature>
<dbReference type="InterPro" id="IPR010318">
    <property type="entry name" value="S-Me-THD_N"/>
</dbReference>
<proteinExistence type="predicted"/>
<name>A0A820SPF0_9BILA</name>
<evidence type="ECO:0000259" key="1">
    <source>
        <dbReference type="Pfam" id="PF06032"/>
    </source>
</evidence>
<dbReference type="InterPro" id="IPR027479">
    <property type="entry name" value="S-Me-THD_N_sf"/>
</dbReference>
<dbReference type="AlphaFoldDB" id="A0A820SPF0"/>
<reference evidence="2" key="1">
    <citation type="submission" date="2021-02" db="EMBL/GenBank/DDBJ databases">
        <authorList>
            <person name="Nowell W R."/>
        </authorList>
    </citation>
    <scope>NUCLEOTIDE SEQUENCE</scope>
</reference>
<dbReference type="Proteomes" id="UP000663844">
    <property type="component" value="Unassembled WGS sequence"/>
</dbReference>